<accession>A0A368Y7S8</accession>
<feature type="domain" description="Alpha/beta hydrolase fold-3" evidence="2">
    <location>
        <begin position="75"/>
        <end position="267"/>
    </location>
</feature>
<dbReference type="PANTHER" id="PTHR48081:SF9">
    <property type="entry name" value="CARBOXYLESTERASE"/>
    <property type="match status" value="1"/>
</dbReference>
<name>A0A368Y7S8_9BURK</name>
<dbReference type="RefSeq" id="WP_245965566.1">
    <property type="nucleotide sequence ID" value="NZ_QPJK01000001.1"/>
</dbReference>
<evidence type="ECO:0000313" key="4">
    <source>
        <dbReference type="Proteomes" id="UP000252884"/>
    </source>
</evidence>
<organism evidence="3 4">
    <name type="scientific">Pseudorhodoferax soli</name>
    <dbReference type="NCBI Taxonomy" id="545864"/>
    <lineage>
        <taxon>Bacteria</taxon>
        <taxon>Pseudomonadati</taxon>
        <taxon>Pseudomonadota</taxon>
        <taxon>Betaproteobacteria</taxon>
        <taxon>Burkholderiales</taxon>
        <taxon>Comamonadaceae</taxon>
    </lineage>
</organism>
<keyword evidence="1" id="KW-0378">Hydrolase</keyword>
<comment type="caution">
    <text evidence="3">The sequence shown here is derived from an EMBL/GenBank/DDBJ whole genome shotgun (WGS) entry which is preliminary data.</text>
</comment>
<dbReference type="Proteomes" id="UP000252884">
    <property type="component" value="Unassembled WGS sequence"/>
</dbReference>
<dbReference type="InterPro" id="IPR050300">
    <property type="entry name" value="GDXG_lipolytic_enzyme"/>
</dbReference>
<proteinExistence type="predicted"/>
<dbReference type="Gene3D" id="3.40.50.1820">
    <property type="entry name" value="alpha/beta hydrolase"/>
    <property type="match status" value="1"/>
</dbReference>
<dbReference type="InterPro" id="IPR013094">
    <property type="entry name" value="AB_hydrolase_3"/>
</dbReference>
<dbReference type="AlphaFoldDB" id="A0A368Y7S8"/>
<keyword evidence="4" id="KW-1185">Reference proteome</keyword>
<dbReference type="Pfam" id="PF07859">
    <property type="entry name" value="Abhydrolase_3"/>
    <property type="match status" value="1"/>
</dbReference>
<dbReference type="GO" id="GO:0016787">
    <property type="term" value="F:hydrolase activity"/>
    <property type="evidence" value="ECO:0007669"/>
    <property type="project" value="UniProtKB-KW"/>
</dbReference>
<dbReference type="SUPFAM" id="SSF53474">
    <property type="entry name" value="alpha/beta-Hydrolases"/>
    <property type="match status" value="1"/>
</dbReference>
<dbReference type="InterPro" id="IPR029058">
    <property type="entry name" value="AB_hydrolase_fold"/>
</dbReference>
<evidence type="ECO:0000313" key="3">
    <source>
        <dbReference type="EMBL" id="RCW76341.1"/>
    </source>
</evidence>
<dbReference type="PANTHER" id="PTHR48081">
    <property type="entry name" value="AB HYDROLASE SUPERFAMILY PROTEIN C4A8.06C"/>
    <property type="match status" value="1"/>
</dbReference>
<sequence length="293" mass="31461">MLRTSPLFRALALLVAALATLPLLGGCSATGTLNALSARGSYTLQSGVPYGDGPRQQLDIYTPTATPPAAGWPMVVFFYGGSWNSGARGDYRFVGEALAAQGVLALIADYRLYPEVRYPEFLRDSARAVAHGLEQAQRLGADPRRVFVMGHSAGGYNAAMLALDARWLQAAGHRPQELAGWIGLAGPYDFFPTDNPDVQPVFFHPDYPPRAQPIDFSPTDAPPAFLGAAAEDALVSPERSTVQLAHKLQAAGVPVTLRLYRRVNHATLAGAFAWPLRWLAPVREDVGAFIAGH</sequence>
<evidence type="ECO:0000256" key="1">
    <source>
        <dbReference type="ARBA" id="ARBA00022801"/>
    </source>
</evidence>
<evidence type="ECO:0000259" key="2">
    <source>
        <dbReference type="Pfam" id="PF07859"/>
    </source>
</evidence>
<protein>
    <submittedName>
        <fullName evidence="3">Acetyl esterase/lipase</fullName>
    </submittedName>
</protein>
<dbReference type="EMBL" id="QPJK01000001">
    <property type="protein sequence ID" value="RCW76341.1"/>
    <property type="molecule type" value="Genomic_DNA"/>
</dbReference>
<gene>
    <name evidence="3" type="ORF">DES41_101947</name>
</gene>
<reference evidence="3 4" key="1">
    <citation type="submission" date="2018-07" db="EMBL/GenBank/DDBJ databases">
        <title>Genomic Encyclopedia of Type Strains, Phase IV (KMG-IV): sequencing the most valuable type-strain genomes for metagenomic binning, comparative biology and taxonomic classification.</title>
        <authorList>
            <person name="Goeker M."/>
        </authorList>
    </citation>
    <scope>NUCLEOTIDE SEQUENCE [LARGE SCALE GENOMIC DNA]</scope>
    <source>
        <strain evidence="3 4">DSM 21634</strain>
    </source>
</reference>
<dbReference type="PROSITE" id="PS51257">
    <property type="entry name" value="PROKAR_LIPOPROTEIN"/>
    <property type="match status" value="1"/>
</dbReference>